<feature type="domain" description="PiggyBac transposable element-derived protein" evidence="1">
    <location>
        <begin position="51"/>
        <end position="411"/>
    </location>
</feature>
<dbReference type="OrthoDB" id="6717667at2759"/>
<dbReference type="Proteomes" id="UP000499080">
    <property type="component" value="Unassembled WGS sequence"/>
</dbReference>
<dbReference type="Pfam" id="PF13843">
    <property type="entry name" value="DDE_Tnp_1_7"/>
    <property type="match status" value="1"/>
</dbReference>
<sequence>MVSSLKDKIFQIYSHFHQTNTIPCTISSFTYLLQDLPTEQEDVDFVGEPLTPSQYFYKYFPDDFWNLCMEQTNIYAYQKKGERYTKTDVKELKTFSGIHIIMGIMHVPQVRMYWSKCCDVPIITQHMTRNRFFELRNTLHFVDKTILTENQKRDKLSLVRPILDTFKNCCINLPRTECLSVDEQMIPFSGRCPMRQYVPSKPNPVGLKNFVLAARDGLVLDFIIYTGKNTVADNDMKSFGLGGSIVKHLVSSISVSKPTYLFTDRYFTGLAILDYLRTKNIYMTGTIMSNRTEGAAESFPKDRDMERGSSAFRTRKDGKACLTKWKDRKSVVLLSSAFGAKPEYKCKRWSKEDKKKIDVNQPAVIKAYNSNMGGVDLMDRLISYYRISIRTKKWPLRVFAHFLDMATCNAWILYIRHCKKNEILKKDRLQLIDFKLSIAEILIKKEVSRTRDEAERVQDEKERVRPQKVVPLPVNDARFDRIGHFPEHVKLPNQMKCRNPGCKGKSRVRCIKCDIYLCLQNRNCFYEFHHK</sequence>
<evidence type="ECO:0000259" key="1">
    <source>
        <dbReference type="Pfam" id="PF13843"/>
    </source>
</evidence>
<comment type="caution">
    <text evidence="2">The sequence shown here is derived from an EMBL/GenBank/DDBJ whole genome shotgun (WGS) entry which is preliminary data.</text>
</comment>
<name>A0A4Y2JXV8_ARAVE</name>
<dbReference type="AlphaFoldDB" id="A0A4Y2JXV8"/>
<evidence type="ECO:0000313" key="3">
    <source>
        <dbReference type="Proteomes" id="UP000499080"/>
    </source>
</evidence>
<keyword evidence="3" id="KW-1185">Reference proteome</keyword>
<dbReference type="EMBL" id="BGPR01192126">
    <property type="protein sequence ID" value="GBM94328.1"/>
    <property type="molecule type" value="Genomic_DNA"/>
</dbReference>
<organism evidence="2 3">
    <name type="scientific">Araneus ventricosus</name>
    <name type="common">Orbweaver spider</name>
    <name type="synonym">Epeira ventricosa</name>
    <dbReference type="NCBI Taxonomy" id="182803"/>
    <lineage>
        <taxon>Eukaryota</taxon>
        <taxon>Metazoa</taxon>
        <taxon>Ecdysozoa</taxon>
        <taxon>Arthropoda</taxon>
        <taxon>Chelicerata</taxon>
        <taxon>Arachnida</taxon>
        <taxon>Araneae</taxon>
        <taxon>Araneomorphae</taxon>
        <taxon>Entelegynae</taxon>
        <taxon>Araneoidea</taxon>
        <taxon>Araneidae</taxon>
        <taxon>Araneus</taxon>
    </lineage>
</organism>
<protein>
    <submittedName>
        <fullName evidence="2">PiggyBac transposable element-derived protein 3</fullName>
    </submittedName>
</protein>
<accession>A0A4Y2JXV8</accession>
<dbReference type="InterPro" id="IPR029526">
    <property type="entry name" value="PGBD"/>
</dbReference>
<evidence type="ECO:0000313" key="2">
    <source>
        <dbReference type="EMBL" id="GBM94328.1"/>
    </source>
</evidence>
<reference evidence="2 3" key="1">
    <citation type="journal article" date="2019" name="Sci. Rep.">
        <title>Orb-weaving spider Araneus ventricosus genome elucidates the spidroin gene catalogue.</title>
        <authorList>
            <person name="Kono N."/>
            <person name="Nakamura H."/>
            <person name="Ohtoshi R."/>
            <person name="Moran D.A.P."/>
            <person name="Shinohara A."/>
            <person name="Yoshida Y."/>
            <person name="Fujiwara M."/>
            <person name="Mori M."/>
            <person name="Tomita M."/>
            <person name="Arakawa K."/>
        </authorList>
    </citation>
    <scope>NUCLEOTIDE SEQUENCE [LARGE SCALE GENOMIC DNA]</scope>
</reference>
<gene>
    <name evidence="2" type="primary">PGBD3_23</name>
    <name evidence="2" type="ORF">AVEN_178697_1</name>
</gene>
<proteinExistence type="predicted"/>
<dbReference type="PANTHER" id="PTHR47272">
    <property type="entry name" value="DDE_TNP_1_7 DOMAIN-CONTAINING PROTEIN"/>
    <property type="match status" value="1"/>
</dbReference>
<dbReference type="PANTHER" id="PTHR47272:SF2">
    <property type="entry name" value="PIGGYBAC TRANSPOSABLE ELEMENT-DERIVED PROTEIN 3-LIKE"/>
    <property type="match status" value="1"/>
</dbReference>